<dbReference type="SUPFAM" id="SSF55785">
    <property type="entry name" value="PYP-like sensor domain (PAS domain)"/>
    <property type="match status" value="1"/>
</dbReference>
<dbReference type="InterPro" id="IPR035965">
    <property type="entry name" value="PAS-like_dom_sf"/>
</dbReference>
<dbReference type="STRING" id="1121476.SAMN02745751_00753"/>
<dbReference type="EMBL" id="FQZL01000006">
    <property type="protein sequence ID" value="SHI67195.1"/>
    <property type="molecule type" value="Genomic_DNA"/>
</dbReference>
<dbReference type="Gene3D" id="3.30.450.20">
    <property type="entry name" value="PAS domain"/>
    <property type="match status" value="1"/>
</dbReference>
<protein>
    <submittedName>
        <fullName evidence="1">PAS domain-containing protein</fullName>
    </submittedName>
</protein>
<dbReference type="Pfam" id="PF13596">
    <property type="entry name" value="PAS_10"/>
    <property type="match status" value="1"/>
</dbReference>
<sequence>MNEMEIMEAILDSIEYPVIFVDTNCIIKYLNKRAKDEYYVRRRIKNLIDKDIYHCHPPQAKETLRKAFKDLMESGEDELYLYESHKVNSKLYLRAVRDKDGKLIGFYQRYASAYNPLDHLPK</sequence>
<reference evidence="1 2" key="1">
    <citation type="submission" date="2016-11" db="EMBL/GenBank/DDBJ databases">
        <authorList>
            <person name="Jaros S."/>
            <person name="Januszkiewicz K."/>
            <person name="Wedrychowicz H."/>
        </authorList>
    </citation>
    <scope>NUCLEOTIDE SEQUENCE [LARGE SCALE GENOMIC DNA]</scope>
    <source>
        <strain evidence="1 2">DSM 17477</strain>
    </source>
</reference>
<dbReference type="RefSeq" id="WP_073047391.1">
    <property type="nucleotide sequence ID" value="NZ_FQZL01000006.1"/>
</dbReference>
<accession>A0A1M6D1L3</accession>
<dbReference type="OrthoDB" id="9769774at2"/>
<gene>
    <name evidence="1" type="ORF">SAMN02745751_00753</name>
</gene>
<keyword evidence="2" id="KW-1185">Reference proteome</keyword>
<dbReference type="AlphaFoldDB" id="A0A1M6D1L3"/>
<name>A0A1M6D1L3_9FIRM</name>
<evidence type="ECO:0000313" key="1">
    <source>
        <dbReference type="EMBL" id="SHI67195.1"/>
    </source>
</evidence>
<dbReference type="Proteomes" id="UP000184052">
    <property type="component" value="Unassembled WGS sequence"/>
</dbReference>
<organism evidence="1 2">
    <name type="scientific">Dethiosulfatibacter aminovorans DSM 17477</name>
    <dbReference type="NCBI Taxonomy" id="1121476"/>
    <lineage>
        <taxon>Bacteria</taxon>
        <taxon>Bacillati</taxon>
        <taxon>Bacillota</taxon>
        <taxon>Tissierellia</taxon>
        <taxon>Dethiosulfatibacter</taxon>
    </lineage>
</organism>
<proteinExistence type="predicted"/>
<evidence type="ECO:0000313" key="2">
    <source>
        <dbReference type="Proteomes" id="UP000184052"/>
    </source>
</evidence>